<gene>
    <name evidence="1" type="ORF">vBLivaVAfA18_077</name>
</gene>
<keyword evidence="1" id="KW-0808">Transferase</keyword>
<sequence>MMNMLNQKNTHKKVKKSKFKESTEVKQFKKAMYRMEPLFFISTIKYRRKGKTQAIMEIAEEFGYSVIVSTQFQKTIFDKKYPNVTTISVDNSIAISPLTDTPNDGYLVDGIDLQDLERIPSYLNIRGGFVISTHYANYYNVIKD</sequence>
<evidence type="ECO:0000313" key="2">
    <source>
        <dbReference type="Proteomes" id="UP000609966"/>
    </source>
</evidence>
<dbReference type="GO" id="GO:0016301">
    <property type="term" value="F:kinase activity"/>
    <property type="evidence" value="ECO:0007669"/>
    <property type="project" value="UniProtKB-KW"/>
</dbReference>
<protein>
    <submittedName>
        <fullName evidence="1">Putative thymidine kinase</fullName>
    </submittedName>
</protein>
<dbReference type="EMBL" id="MN939540">
    <property type="protein sequence ID" value="QIG61001.1"/>
    <property type="molecule type" value="Genomic_DNA"/>
</dbReference>
<organism evidence="1 2">
    <name type="scientific">Listeria phage vB_Liva_VAfA18</name>
    <dbReference type="NCBI Taxonomy" id="2712945"/>
    <lineage>
        <taxon>Viruses</taxon>
        <taxon>Duplodnaviria</taxon>
        <taxon>Heunggongvirae</taxon>
        <taxon>Uroviricota</taxon>
        <taxon>Caudoviricetes</taxon>
        <taxon>Herelleviridae</taxon>
        <taxon>Jasinskavirinae</taxon>
        <taxon>Pecentumvirus</taxon>
        <taxon>Pecentumvirus list36</taxon>
    </lineage>
</organism>
<name>A0A858EBX8_9CAUD</name>
<evidence type="ECO:0000313" key="1">
    <source>
        <dbReference type="EMBL" id="QIG61001.1"/>
    </source>
</evidence>
<keyword evidence="1" id="KW-0418">Kinase</keyword>
<proteinExistence type="predicted"/>
<dbReference type="Proteomes" id="UP000609966">
    <property type="component" value="Segment"/>
</dbReference>
<reference evidence="1" key="1">
    <citation type="submission" date="2020-01" db="EMBL/GenBank/DDBJ databases">
        <title>Comparative genomic and phylogenetic analyses of the P100virus genus of Listeria bacteriophages and report of two new members.</title>
        <authorList>
            <person name="Blanco Fernandez M.D."/>
            <person name="Barrios M.E."/>
            <person name="Mbayed V.A."/>
            <person name="Klumpp J."/>
        </authorList>
    </citation>
    <scope>NUCLEOTIDE SEQUENCE</scope>
</reference>
<accession>A0A858EBX8</accession>